<dbReference type="EMBL" id="BX908798">
    <property type="protein sequence ID" value="SPJ31696.1"/>
    <property type="molecule type" value="Genomic_DNA"/>
</dbReference>
<keyword evidence="2" id="KW-1133">Transmembrane helix</keyword>
<evidence type="ECO:0000313" key="3">
    <source>
        <dbReference type="EMBL" id="SPJ31696.1"/>
    </source>
</evidence>
<proteinExistence type="predicted"/>
<accession>A0A2P9H9M4</accession>
<protein>
    <submittedName>
        <fullName evidence="3">Uncharacterized protein</fullName>
    </submittedName>
</protein>
<dbReference type="RefSeq" id="WP_044044876.1">
    <property type="nucleotide sequence ID" value="NC_005861.2"/>
</dbReference>
<organism evidence="3 4">
    <name type="scientific">Protochlamydia amoebophila (strain UWE25)</name>
    <dbReference type="NCBI Taxonomy" id="264201"/>
    <lineage>
        <taxon>Bacteria</taxon>
        <taxon>Pseudomonadati</taxon>
        <taxon>Chlamydiota</taxon>
        <taxon>Chlamydiia</taxon>
        <taxon>Parachlamydiales</taxon>
        <taxon>Parachlamydiaceae</taxon>
        <taxon>Candidatus Protochlamydia</taxon>
    </lineage>
</organism>
<keyword evidence="1" id="KW-0175">Coiled coil</keyword>
<gene>
    <name evidence="3" type="ORF">PC_RS03470</name>
</gene>
<dbReference type="Proteomes" id="UP000000529">
    <property type="component" value="Chromosome"/>
</dbReference>
<dbReference type="KEGG" id="pcu:PC_RS03470"/>
<name>A0A2P9H9M4_PARUW</name>
<dbReference type="OrthoDB" id="21748at2"/>
<keyword evidence="2" id="KW-0812">Transmembrane</keyword>
<sequence length="103" mass="12332">MRTFFYREIFIRSWWVIAFLLLCAILYESGLKKKNHDFLLLNKQLINLQNEKQKALQKQQDLKWQINSQSDLAWIELTLMKGLGLVPEGKKKVFFYPSDNQTH</sequence>
<evidence type="ECO:0000256" key="2">
    <source>
        <dbReference type="SAM" id="Phobius"/>
    </source>
</evidence>
<feature type="coiled-coil region" evidence="1">
    <location>
        <begin position="38"/>
        <end position="65"/>
    </location>
</feature>
<keyword evidence="4" id="KW-1185">Reference proteome</keyword>
<dbReference type="AlphaFoldDB" id="A0A2P9H9M4"/>
<reference evidence="3 4" key="1">
    <citation type="journal article" date="2004" name="Science">
        <title>Illuminating the evolutionary history of chlamydiae.</title>
        <authorList>
            <person name="Horn M."/>
            <person name="Collingro A."/>
            <person name="Schmitz-Esser S."/>
            <person name="Beier C.L."/>
            <person name="Purkhold U."/>
            <person name="Fartmann B."/>
            <person name="Brandt P."/>
            <person name="Nyakatura G.J."/>
            <person name="Droege M."/>
            <person name="Frishman D."/>
            <person name="Rattei T."/>
            <person name="Mewes H."/>
            <person name="Wagner M."/>
        </authorList>
    </citation>
    <scope>NUCLEOTIDE SEQUENCE [LARGE SCALE GENOMIC DNA]</scope>
    <source>
        <strain evidence="3 4">UWE25</strain>
    </source>
</reference>
<feature type="transmembrane region" description="Helical" evidence="2">
    <location>
        <begin position="9"/>
        <end position="27"/>
    </location>
</feature>
<evidence type="ECO:0000313" key="4">
    <source>
        <dbReference type="Proteomes" id="UP000000529"/>
    </source>
</evidence>
<keyword evidence="2" id="KW-0472">Membrane</keyword>
<evidence type="ECO:0000256" key="1">
    <source>
        <dbReference type="SAM" id="Coils"/>
    </source>
</evidence>